<feature type="non-terminal residue" evidence="2">
    <location>
        <position position="1"/>
    </location>
</feature>
<dbReference type="Pfam" id="PF13399">
    <property type="entry name" value="LytR_C"/>
    <property type="match status" value="1"/>
</dbReference>
<feature type="domain" description="LytR/CpsA/Psr regulator C-terminal" evidence="1">
    <location>
        <begin position="29"/>
        <end position="128"/>
    </location>
</feature>
<dbReference type="InterPro" id="IPR027381">
    <property type="entry name" value="LytR/CpsA/Psr_C"/>
</dbReference>
<evidence type="ECO:0000313" key="2">
    <source>
        <dbReference type="EMBL" id="EKD29828.1"/>
    </source>
</evidence>
<accession>K1YBY0</accession>
<protein>
    <recommendedName>
        <fullName evidence="1">LytR/CpsA/Psr regulator C-terminal domain-containing protein</fullName>
    </recommendedName>
</protein>
<name>K1YBY0_9BACT</name>
<proteinExistence type="predicted"/>
<evidence type="ECO:0000259" key="1">
    <source>
        <dbReference type="Pfam" id="PF13399"/>
    </source>
</evidence>
<comment type="caution">
    <text evidence="2">The sequence shown here is derived from an EMBL/GenBank/DDBJ whole genome shotgun (WGS) entry which is preliminary data.</text>
</comment>
<dbReference type="AlphaFoldDB" id="K1YBY0"/>
<dbReference type="EMBL" id="AMFJ01034254">
    <property type="protein sequence ID" value="EKD29828.1"/>
    <property type="molecule type" value="Genomic_DNA"/>
</dbReference>
<reference evidence="2" key="1">
    <citation type="journal article" date="2012" name="Science">
        <title>Fermentation, hydrogen, and sulfur metabolism in multiple uncultivated bacterial phyla.</title>
        <authorList>
            <person name="Wrighton K.C."/>
            <person name="Thomas B.C."/>
            <person name="Sharon I."/>
            <person name="Miller C.S."/>
            <person name="Castelle C.J."/>
            <person name="VerBerkmoes N.C."/>
            <person name="Wilkins M.J."/>
            <person name="Hettich R.L."/>
            <person name="Lipton M.S."/>
            <person name="Williams K.H."/>
            <person name="Long P.E."/>
            <person name="Banfield J.F."/>
        </authorList>
    </citation>
    <scope>NUCLEOTIDE SEQUENCE [LARGE SCALE GENOMIC DNA]</scope>
</reference>
<sequence length="134" mass="14849">PGHIDAYSDIAKFANLIFNYPEMFLENPEITIINSTRSSGIANRIALNLKKFGFNVPDRDSIGSTKDPYDKTQVFATWDATNKIGIDPSSKTLESLSLFIFAPQQSVDANKYSKTPGPKIEIVLGKDYKMVVGE</sequence>
<gene>
    <name evidence="2" type="ORF">ACD_78C00254G0001</name>
</gene>
<organism evidence="2">
    <name type="scientific">uncultured bacterium</name>
    <name type="common">gcode 4</name>
    <dbReference type="NCBI Taxonomy" id="1234023"/>
    <lineage>
        <taxon>Bacteria</taxon>
        <taxon>environmental samples</taxon>
    </lineage>
</organism>